<evidence type="ECO:0000256" key="1">
    <source>
        <dbReference type="SAM" id="MobiDB-lite"/>
    </source>
</evidence>
<evidence type="ECO:0000313" key="3">
    <source>
        <dbReference type="Proteomes" id="UP001054889"/>
    </source>
</evidence>
<dbReference type="EMBL" id="BQKI01000075">
    <property type="protein sequence ID" value="GJN21461.1"/>
    <property type="molecule type" value="Genomic_DNA"/>
</dbReference>
<organism evidence="2 3">
    <name type="scientific">Eleusine coracana subsp. coracana</name>
    <dbReference type="NCBI Taxonomy" id="191504"/>
    <lineage>
        <taxon>Eukaryota</taxon>
        <taxon>Viridiplantae</taxon>
        <taxon>Streptophyta</taxon>
        <taxon>Embryophyta</taxon>
        <taxon>Tracheophyta</taxon>
        <taxon>Spermatophyta</taxon>
        <taxon>Magnoliopsida</taxon>
        <taxon>Liliopsida</taxon>
        <taxon>Poales</taxon>
        <taxon>Poaceae</taxon>
        <taxon>PACMAD clade</taxon>
        <taxon>Chloridoideae</taxon>
        <taxon>Cynodonteae</taxon>
        <taxon>Eleusininae</taxon>
        <taxon>Eleusine</taxon>
    </lineage>
</organism>
<dbReference type="Proteomes" id="UP001054889">
    <property type="component" value="Unassembled WGS sequence"/>
</dbReference>
<keyword evidence="3" id="KW-1185">Reference proteome</keyword>
<reference evidence="2" key="1">
    <citation type="journal article" date="2018" name="DNA Res.">
        <title>Multiple hybrid de novo genome assembly of finger millet, an orphan allotetraploid crop.</title>
        <authorList>
            <person name="Hatakeyama M."/>
            <person name="Aluri S."/>
            <person name="Balachadran M.T."/>
            <person name="Sivarajan S.R."/>
            <person name="Patrignani A."/>
            <person name="Gruter S."/>
            <person name="Poveda L."/>
            <person name="Shimizu-Inatsugi R."/>
            <person name="Baeten J."/>
            <person name="Francoijs K.J."/>
            <person name="Nataraja K.N."/>
            <person name="Reddy Y.A.N."/>
            <person name="Phadnis S."/>
            <person name="Ravikumar R.L."/>
            <person name="Schlapbach R."/>
            <person name="Sreeman S.M."/>
            <person name="Shimizu K.K."/>
        </authorList>
    </citation>
    <scope>NUCLEOTIDE SEQUENCE</scope>
</reference>
<name>A0AAV5EFZ0_ELECO</name>
<proteinExistence type="predicted"/>
<feature type="region of interest" description="Disordered" evidence="1">
    <location>
        <begin position="97"/>
        <end position="133"/>
    </location>
</feature>
<reference evidence="2" key="2">
    <citation type="submission" date="2021-12" db="EMBL/GenBank/DDBJ databases">
        <title>Resequencing data analysis of finger millet.</title>
        <authorList>
            <person name="Hatakeyama M."/>
            <person name="Aluri S."/>
            <person name="Balachadran M.T."/>
            <person name="Sivarajan S.R."/>
            <person name="Poveda L."/>
            <person name="Shimizu-Inatsugi R."/>
            <person name="Schlapbach R."/>
            <person name="Sreeman S.M."/>
            <person name="Shimizu K.K."/>
        </authorList>
    </citation>
    <scope>NUCLEOTIDE SEQUENCE</scope>
</reference>
<dbReference type="AlphaFoldDB" id="A0AAV5EFZ0"/>
<sequence length="177" mass="18153">MHVTIPMSTSLCAQTVHAFMVHREEEGDAMLHQVVLPCMSKEIAHLPFRSISAVRVILRLSPSPFPSLAAPTQLRAHLTRDTPFSVCVSLPPTVPEAPSSKTLAMQKQTGKSGGSGGGTPAKRGRPFGSTTGSGAATAAAAAAVGDPGAPAALVGPSLQVLSALSGNLPVSMLLQFH</sequence>
<comment type="caution">
    <text evidence="2">The sequence shown here is derived from an EMBL/GenBank/DDBJ whole genome shotgun (WGS) entry which is preliminary data.</text>
</comment>
<evidence type="ECO:0000313" key="2">
    <source>
        <dbReference type="EMBL" id="GJN21461.1"/>
    </source>
</evidence>
<protein>
    <submittedName>
        <fullName evidence="2">Uncharacterized protein</fullName>
    </submittedName>
</protein>
<accession>A0AAV5EFZ0</accession>
<gene>
    <name evidence="2" type="primary">gb08939</name>
    <name evidence="2" type="ORF">PR202_gb08939</name>
</gene>